<comment type="function">
    <text evidence="7">Binds DNA as a heterodimer with MAX and represses transcription. Binds to the canonical E box sequence 5'-CACGTG-3' and, with higher affinity, to 5'-CACGCG-3'.</text>
</comment>
<dbReference type="AlphaFoldDB" id="A0A482WX64"/>
<proteinExistence type="predicted"/>
<dbReference type="GO" id="GO:0005634">
    <property type="term" value="C:nucleus"/>
    <property type="evidence" value="ECO:0007669"/>
    <property type="project" value="UniProtKB-SubCell"/>
</dbReference>
<evidence type="ECO:0000256" key="7">
    <source>
        <dbReference type="ARBA" id="ARBA00057176"/>
    </source>
</evidence>
<dbReference type="GO" id="GO:0000981">
    <property type="term" value="F:DNA-binding transcription factor activity, RNA polymerase II-specific"/>
    <property type="evidence" value="ECO:0007669"/>
    <property type="project" value="TreeGrafter"/>
</dbReference>
<dbReference type="SMART" id="SM00353">
    <property type="entry name" value="HLH"/>
    <property type="match status" value="1"/>
</dbReference>
<evidence type="ECO:0000256" key="11">
    <source>
        <dbReference type="SAM" id="Coils"/>
    </source>
</evidence>
<accession>A0A482WX64</accession>
<evidence type="ECO:0000313" key="15">
    <source>
        <dbReference type="Proteomes" id="UP000291343"/>
    </source>
</evidence>
<comment type="subunit">
    <text evidence="8">Efficient DNA binding requires dimerization with another bHLH protein. Binds DNA as a homodimer or a heterodimer with MAX.</text>
</comment>
<evidence type="ECO:0000256" key="9">
    <source>
        <dbReference type="ARBA" id="ARBA00070444"/>
    </source>
</evidence>
<evidence type="ECO:0000256" key="3">
    <source>
        <dbReference type="ARBA" id="ARBA00023015"/>
    </source>
</evidence>
<dbReference type="PANTHER" id="PTHR11969:SF99">
    <property type="entry name" value="MAX-BINDING PROTEIN MNT"/>
    <property type="match status" value="1"/>
</dbReference>
<evidence type="ECO:0000256" key="10">
    <source>
        <dbReference type="ARBA" id="ARBA00083368"/>
    </source>
</evidence>
<evidence type="ECO:0000256" key="8">
    <source>
        <dbReference type="ARBA" id="ARBA00062701"/>
    </source>
</evidence>
<dbReference type="EMBL" id="QKKF02022824">
    <property type="protein sequence ID" value="RZF38095.1"/>
    <property type="molecule type" value="Genomic_DNA"/>
</dbReference>
<dbReference type="GO" id="GO:0046983">
    <property type="term" value="F:protein dimerization activity"/>
    <property type="evidence" value="ECO:0007669"/>
    <property type="project" value="InterPro"/>
</dbReference>
<feature type="compositionally biased region" description="Basic and acidic residues" evidence="12">
    <location>
        <begin position="49"/>
        <end position="58"/>
    </location>
</feature>
<keyword evidence="3" id="KW-0805">Transcription regulation</keyword>
<dbReference type="InterPro" id="IPR011598">
    <property type="entry name" value="bHLH_dom"/>
</dbReference>
<dbReference type="PANTHER" id="PTHR11969">
    <property type="entry name" value="MAX DIMERIZATION, MAD"/>
    <property type="match status" value="1"/>
</dbReference>
<dbReference type="Pfam" id="PF00010">
    <property type="entry name" value="HLH"/>
    <property type="match status" value="1"/>
</dbReference>
<dbReference type="InParanoid" id="A0A482WX64"/>
<keyword evidence="2" id="KW-0678">Repressor</keyword>
<dbReference type="CDD" id="cd11402">
    <property type="entry name" value="bHLHzip_Mnt"/>
    <property type="match status" value="1"/>
</dbReference>
<name>A0A482WX64_LAOST</name>
<dbReference type="OrthoDB" id="5981879at2759"/>
<feature type="region of interest" description="Disordered" evidence="12">
    <location>
        <begin position="188"/>
        <end position="212"/>
    </location>
</feature>
<dbReference type="FunFam" id="4.10.280.10:FF:000034">
    <property type="entry name" value="MAX network transcriptional repressor"/>
    <property type="match status" value="1"/>
</dbReference>
<sequence length="329" mass="36264">MTKMDVAGEPTLNFDGVSTLIEAAKYLERQEKQRRILETSYALPSVENSRNREEDVVSTHEQPVVKRLKTSPGPNSNHNTLLYTVDLQPASHPPSRLGTREVHNKLEKNRRAHLKQCFELLKKHVPISPDEKKISNLNILHSATKYIQALRRKDREYEYELEKLARQKIALQQHLAVLKRERSESSPMTSSVIIEERESRVTPSPPMRSQENMIPPKIQVVPSVGSSASTAGLLVSSGPTVQLLPPSALRGIPVPNGVLSHGRVTLATSDSNQLIQQAAHMVISQANGGSQVLLPLTSPTIGAKMLQMPVVNLVKPAVVVVSSPSNSTH</sequence>
<reference evidence="14 15" key="1">
    <citation type="journal article" date="2017" name="Gigascience">
        <title>Genome sequence of the small brown planthopper, Laodelphax striatellus.</title>
        <authorList>
            <person name="Zhu J."/>
            <person name="Jiang F."/>
            <person name="Wang X."/>
            <person name="Yang P."/>
            <person name="Bao Y."/>
            <person name="Zhao W."/>
            <person name="Wang W."/>
            <person name="Lu H."/>
            <person name="Wang Q."/>
            <person name="Cui N."/>
            <person name="Li J."/>
            <person name="Chen X."/>
            <person name="Luo L."/>
            <person name="Yu J."/>
            <person name="Kang L."/>
            <person name="Cui F."/>
        </authorList>
    </citation>
    <scope>NUCLEOTIDE SEQUENCE [LARGE SCALE GENOMIC DNA]</scope>
    <source>
        <strain evidence="14">Lst14</strain>
    </source>
</reference>
<evidence type="ECO:0000256" key="6">
    <source>
        <dbReference type="ARBA" id="ARBA00023242"/>
    </source>
</evidence>
<evidence type="ECO:0000313" key="14">
    <source>
        <dbReference type="EMBL" id="RZF38095.1"/>
    </source>
</evidence>
<dbReference type="GO" id="GO:0000978">
    <property type="term" value="F:RNA polymerase II cis-regulatory region sequence-specific DNA binding"/>
    <property type="evidence" value="ECO:0007669"/>
    <property type="project" value="TreeGrafter"/>
</dbReference>
<dbReference type="Proteomes" id="UP000291343">
    <property type="component" value="Unassembled WGS sequence"/>
</dbReference>
<dbReference type="InterPro" id="IPR036638">
    <property type="entry name" value="HLH_DNA-bd_sf"/>
</dbReference>
<keyword evidence="6" id="KW-0539">Nucleus</keyword>
<dbReference type="SMR" id="A0A482WX64"/>
<feature type="region of interest" description="Disordered" evidence="12">
    <location>
        <begin position="48"/>
        <end position="77"/>
    </location>
</feature>
<keyword evidence="11" id="KW-0175">Coiled coil</keyword>
<evidence type="ECO:0000256" key="4">
    <source>
        <dbReference type="ARBA" id="ARBA00023125"/>
    </source>
</evidence>
<comment type="subcellular location">
    <subcellularLocation>
        <location evidence="1">Nucleus</location>
    </subcellularLocation>
</comment>
<feature type="coiled-coil region" evidence="11">
    <location>
        <begin position="147"/>
        <end position="181"/>
    </location>
</feature>
<dbReference type="Gene3D" id="4.10.280.10">
    <property type="entry name" value="Helix-loop-helix DNA-binding domain"/>
    <property type="match status" value="1"/>
</dbReference>
<evidence type="ECO:0000256" key="12">
    <source>
        <dbReference type="SAM" id="MobiDB-lite"/>
    </source>
</evidence>
<feature type="domain" description="BHLH" evidence="13">
    <location>
        <begin position="98"/>
        <end position="150"/>
    </location>
</feature>
<organism evidence="14 15">
    <name type="scientific">Laodelphax striatellus</name>
    <name type="common">Small brown planthopper</name>
    <name type="synonym">Delphax striatella</name>
    <dbReference type="NCBI Taxonomy" id="195883"/>
    <lineage>
        <taxon>Eukaryota</taxon>
        <taxon>Metazoa</taxon>
        <taxon>Ecdysozoa</taxon>
        <taxon>Arthropoda</taxon>
        <taxon>Hexapoda</taxon>
        <taxon>Insecta</taxon>
        <taxon>Pterygota</taxon>
        <taxon>Neoptera</taxon>
        <taxon>Paraneoptera</taxon>
        <taxon>Hemiptera</taxon>
        <taxon>Auchenorrhyncha</taxon>
        <taxon>Fulgoroidea</taxon>
        <taxon>Delphacidae</taxon>
        <taxon>Criomorphinae</taxon>
        <taxon>Laodelphax</taxon>
    </lineage>
</organism>
<evidence type="ECO:0000256" key="1">
    <source>
        <dbReference type="ARBA" id="ARBA00004123"/>
    </source>
</evidence>
<dbReference type="PROSITE" id="PS50888">
    <property type="entry name" value="BHLH"/>
    <property type="match status" value="1"/>
</dbReference>
<gene>
    <name evidence="14" type="ORF">LSTR_LSTR006494</name>
</gene>
<dbReference type="STRING" id="195883.A0A482WX64"/>
<keyword evidence="5" id="KW-0804">Transcription</keyword>
<evidence type="ECO:0000256" key="5">
    <source>
        <dbReference type="ARBA" id="ARBA00023163"/>
    </source>
</evidence>
<evidence type="ECO:0000259" key="13">
    <source>
        <dbReference type="PROSITE" id="PS50888"/>
    </source>
</evidence>
<dbReference type="SUPFAM" id="SSF47459">
    <property type="entry name" value="HLH, helix-loop-helix DNA-binding domain"/>
    <property type="match status" value="1"/>
</dbReference>
<evidence type="ECO:0000256" key="2">
    <source>
        <dbReference type="ARBA" id="ARBA00022491"/>
    </source>
</evidence>
<keyword evidence="15" id="KW-1185">Reference proteome</keyword>
<protein>
    <recommendedName>
        <fullName evidence="9">Max-binding protein MNT</fullName>
    </recommendedName>
    <alternativeName>
        <fullName evidence="10">Myc antagonist MNT</fullName>
    </alternativeName>
</protein>
<keyword evidence="4" id="KW-0238">DNA-binding</keyword>
<comment type="caution">
    <text evidence="14">The sequence shown here is derived from an EMBL/GenBank/DDBJ whole genome shotgun (WGS) entry which is preliminary data.</text>
</comment>